<evidence type="ECO:0000313" key="4">
    <source>
        <dbReference type="Proteomes" id="UP000274601"/>
    </source>
</evidence>
<accession>A0A495QGF8</accession>
<reference evidence="3 4" key="1">
    <citation type="submission" date="2018-10" db="EMBL/GenBank/DDBJ databases">
        <title>Genomic Encyclopedia of Archaeal and Bacterial Type Strains, Phase II (KMG-II): from individual species to whole genera.</title>
        <authorList>
            <person name="Goeker M."/>
        </authorList>
    </citation>
    <scope>NUCLEOTIDE SEQUENCE [LARGE SCALE GENOMIC DNA]</scope>
    <source>
        <strain evidence="3 4">DSM 43383</strain>
    </source>
</reference>
<feature type="domain" description="Thiopeptide-type bacteriocin biosynthesis" evidence="2">
    <location>
        <begin position="17"/>
        <end position="354"/>
    </location>
</feature>
<evidence type="ECO:0000313" key="3">
    <source>
        <dbReference type="EMBL" id="RKS71002.1"/>
    </source>
</evidence>
<dbReference type="EMBL" id="RBWU01000006">
    <property type="protein sequence ID" value="RKS71002.1"/>
    <property type="molecule type" value="Genomic_DNA"/>
</dbReference>
<dbReference type="Pfam" id="PF14028">
    <property type="entry name" value="Lant_dehydr_C"/>
    <property type="match status" value="1"/>
</dbReference>
<dbReference type="InterPro" id="IPR023809">
    <property type="entry name" value="Thiopep_bacteriocin_synth_dom"/>
</dbReference>
<feature type="region of interest" description="Disordered" evidence="1">
    <location>
        <begin position="357"/>
        <end position="380"/>
    </location>
</feature>
<protein>
    <submittedName>
        <fullName evidence="3">Thiopeptide-type bacteriocin biosynthesis protein</fullName>
    </submittedName>
</protein>
<evidence type="ECO:0000259" key="2">
    <source>
        <dbReference type="Pfam" id="PF14028"/>
    </source>
</evidence>
<evidence type="ECO:0000256" key="1">
    <source>
        <dbReference type="SAM" id="MobiDB-lite"/>
    </source>
</evidence>
<organism evidence="3 4">
    <name type="scientific">Actinomadura pelletieri DSM 43383</name>
    <dbReference type="NCBI Taxonomy" id="1120940"/>
    <lineage>
        <taxon>Bacteria</taxon>
        <taxon>Bacillati</taxon>
        <taxon>Actinomycetota</taxon>
        <taxon>Actinomycetes</taxon>
        <taxon>Streptosporangiales</taxon>
        <taxon>Thermomonosporaceae</taxon>
        <taxon>Actinomadura</taxon>
    </lineage>
</organism>
<dbReference type="RefSeq" id="WP_121437211.1">
    <property type="nucleotide sequence ID" value="NZ_RBWU01000006.1"/>
</dbReference>
<comment type="caution">
    <text evidence="3">The sequence shown here is derived from an EMBL/GenBank/DDBJ whole genome shotgun (WGS) entry which is preliminary data.</text>
</comment>
<name>A0A495QGF8_9ACTN</name>
<gene>
    <name evidence="3" type="ORF">BZB76_5482</name>
</gene>
<dbReference type="AlphaFoldDB" id="A0A495QGF8"/>
<dbReference type="OrthoDB" id="3607295at2"/>
<keyword evidence="4" id="KW-1185">Reference proteome</keyword>
<dbReference type="Proteomes" id="UP000274601">
    <property type="component" value="Unassembled WGS sequence"/>
</dbReference>
<proteinExistence type="predicted"/>
<sequence>MDATTTATEPAVAEGQWEAIHIFYASDPKPLLGECVAPLVEDLRERGLLARYFFINYWLEGPHVRLRLKPITEEAAPEVRRIAEEAIDAFLARRPALYEVDEDFLTGFYDDMFRLEYSEEERVARYGTEGRMPLRPNNTRHYIEYEPEYDKYGGPHGVELAEWHFEHSSDLVLRLIDRANLHLRPSTLGIATQLMTIMSISFLADRTRVADFMVRYHHFWHDWFKLSTGQRDTAYQENYAEVAEDLRRRFDEIFTAITENRPDRLTGFSQSWAEHCALLRERVVDHAERGLLVFPRADGGRAWPAAGADVRREPVTDPAVALRILLTPYMHMTNNRLGANVVDESYLSYLLLRSLREDEPSSGDEPSSEEASMNATADRR</sequence>